<feature type="compositionally biased region" description="Basic and acidic residues" evidence="1">
    <location>
        <begin position="1447"/>
        <end position="1471"/>
    </location>
</feature>
<feature type="compositionally biased region" description="Basic and acidic residues" evidence="1">
    <location>
        <begin position="745"/>
        <end position="757"/>
    </location>
</feature>
<feature type="compositionally biased region" description="Low complexity" evidence="1">
    <location>
        <begin position="227"/>
        <end position="242"/>
    </location>
</feature>
<feature type="region of interest" description="Disordered" evidence="1">
    <location>
        <begin position="560"/>
        <end position="649"/>
    </location>
</feature>
<organism evidence="3 4">
    <name type="scientific">Pleurotus ostreatus</name>
    <name type="common">Oyster mushroom</name>
    <name type="synonym">White-rot fungus</name>
    <dbReference type="NCBI Taxonomy" id="5322"/>
    <lineage>
        <taxon>Eukaryota</taxon>
        <taxon>Fungi</taxon>
        <taxon>Dikarya</taxon>
        <taxon>Basidiomycota</taxon>
        <taxon>Agaricomycotina</taxon>
        <taxon>Agaricomycetes</taxon>
        <taxon>Agaricomycetidae</taxon>
        <taxon>Agaricales</taxon>
        <taxon>Pleurotineae</taxon>
        <taxon>Pleurotaceae</taxon>
        <taxon>Pleurotus</taxon>
    </lineage>
</organism>
<feature type="compositionally biased region" description="Polar residues" evidence="1">
    <location>
        <begin position="70"/>
        <end position="83"/>
    </location>
</feature>
<feature type="compositionally biased region" description="Polar residues" evidence="1">
    <location>
        <begin position="919"/>
        <end position="952"/>
    </location>
</feature>
<protein>
    <recommendedName>
        <fullName evidence="2">Nitrogen regulatory protein areA GATA-like domain-containing protein</fullName>
    </recommendedName>
</protein>
<evidence type="ECO:0000313" key="3">
    <source>
        <dbReference type="EMBL" id="KAF7424022.1"/>
    </source>
</evidence>
<evidence type="ECO:0000256" key="1">
    <source>
        <dbReference type="SAM" id="MobiDB-lite"/>
    </source>
</evidence>
<dbReference type="PANTHER" id="PTHR28014">
    <property type="entry name" value="NEGATIVE REGULATOR OF RAS-CAMP PATHWAY"/>
    <property type="match status" value="1"/>
</dbReference>
<dbReference type="EMBL" id="JACETU010000007">
    <property type="protein sequence ID" value="KAF7424022.1"/>
    <property type="molecule type" value="Genomic_DNA"/>
</dbReference>
<dbReference type="InterPro" id="IPR013860">
    <property type="entry name" value="AreA_GATA"/>
</dbReference>
<feature type="compositionally biased region" description="Basic and acidic residues" evidence="1">
    <location>
        <begin position="716"/>
        <end position="731"/>
    </location>
</feature>
<gene>
    <name evidence="3" type="ORF">PC9H_009322</name>
</gene>
<feature type="compositionally biased region" description="Acidic residues" evidence="1">
    <location>
        <begin position="991"/>
        <end position="1007"/>
    </location>
</feature>
<feature type="compositionally biased region" description="Pro residues" evidence="1">
    <location>
        <begin position="1368"/>
        <end position="1377"/>
    </location>
</feature>
<name>A0A8H6ZNU1_PLEOS</name>
<feature type="region of interest" description="Disordered" evidence="1">
    <location>
        <begin position="670"/>
        <end position="804"/>
    </location>
</feature>
<feature type="compositionally biased region" description="Polar residues" evidence="1">
    <location>
        <begin position="1107"/>
        <end position="1116"/>
    </location>
</feature>
<feature type="compositionally biased region" description="Basic and acidic residues" evidence="1">
    <location>
        <begin position="258"/>
        <end position="276"/>
    </location>
</feature>
<feature type="region of interest" description="Disordered" evidence="1">
    <location>
        <begin position="1320"/>
        <end position="1390"/>
    </location>
</feature>
<feature type="compositionally biased region" description="Basic and acidic residues" evidence="1">
    <location>
        <begin position="1328"/>
        <end position="1339"/>
    </location>
</feature>
<dbReference type="VEuPathDB" id="FungiDB:PC9H_009322"/>
<sequence>MLDNQPSPLLTIASDVLREVDNAGSLWALFSKCKGSLKDGERLENLSWRLWHRGMVVDRHRTCIHAQNDSINDGVSRSSSETDGWTIHAHPSPPPLSTTLTASRTPLANPSYSAAYRSPAPSLGSFSSPSASVIAFSESANGSSGSESDSGANSSDDQLGRLMSSSGGGTLSFPTTSAPLVHVSETTCPSCHLKSTKSHIPSPITSPSPSPCPSSPTPSQTVAADQTSTDASPYPAPSTTAAGNDVTHNGAGDNEINGDFRRPDAGRRHDISERDSGSGGNRKVAQGSIRSNAGIVSSTDNVADAIIRTNGSTMTTSKMPPPGFLVTDGPRRRILHTHRSPLTVGRMISDIIPGDVSFSSALSEQHPRDLIPSLSGSIQSPILLNGKFCSPSRRQCPLPTPEHESVGMNLNMASSALYDKPPSEASCKPVSPTVAVTITPSPSPSPQHAPAPVYVTSASHIPASNPATPNRSPTHSVPGTPQFHSPVASHPHTPTAFLRTSPRTPTTNPGSVNLALAPLVVVVNPTPQPTPHPTPPATPTLVSATVPSFVTACGVGLGPDQTSNSANIQSSSPTANAPAPSSPRTTSSIPTPNANATLDTDRTRTGSVLACMGTTASARGPLPVPDQRDELPPGKPPSSISPQLSKPGLSVMVDKDRTLKPSDRRFFLLQSPERSPDSVVSPGASSSTDLACSDDSSKNANMGKPTVVVAPRVAQRGREPAMEVVDEDKVTARKTWQSEDGDPGAVKERSLSRDARPPSRTKNRSSGALTASKRTTSTTSLTGGTRARSKGLGLGGGLTMTKSKGVVGRTGITGKVALGMKRAASSGILPTTTAAHADELSTKKAVVSNGKGKSSRAEVLAPPRPNAVMHRASFNIGSGSSEGVEIGEGGETSSRSASASIGGSGGARELTQKMPGAARSNNIVPNGDRQSPPSLEGQTTNKPAKLPISSSPPHVVARLPNPASLALNPEAATAAIQPSRKRVVVTNTSSEDYETESNSEEEEEEEAGSWASEDISEGDDDEVGFAKGQKGGSSSVVKRSHQRGGSVGSRGKGPSSGHSRTGGPSKGKAKSPLQAPAPAPAQRTKSSGLQQQHQRPLAPQLHRRHTSTAIHPQAQASRRLLSKEDEAALKLQAAAVEAQRQRELFTKVPVQPTMQRTRSGLLSQLMNPDPSIFPPNHPYRQSYSAVDLRKMATVPRVVSAGAGGFAIRSGGNVVATLPSIEDITSGHVRRPSEQAPKLPPIVGSWRSTKGAAAMPLAAQVTVSNVPAPNQSGGSGPYRPKGRPQEEELEDDTDTDDNADNSVPMSESYVYQKLAQMVGRRGAVANGKQRADAAPKRPEPIRALTTSESTSSHDARVSATPVPLAHPYNLPPPSPPSTPRTTRQRFLQSEMPESLRRNLLWERQVSKMNLGPRRRSTGTGEGAAGRPGHLTTTPSMVQLSAKTSNTSVREEEEKERQRQRELEAKENEERMRRVLAKTRNRSWADDYHASGW</sequence>
<dbReference type="GO" id="GO:0006808">
    <property type="term" value="P:regulation of nitrogen utilization"/>
    <property type="evidence" value="ECO:0007669"/>
    <property type="project" value="TreeGrafter"/>
</dbReference>
<feature type="compositionally biased region" description="Low complexity" evidence="1">
    <location>
        <begin position="570"/>
        <end position="592"/>
    </location>
</feature>
<feature type="compositionally biased region" description="Polar residues" evidence="1">
    <location>
        <begin position="1083"/>
        <end position="1094"/>
    </location>
</feature>
<feature type="region of interest" description="Disordered" evidence="1">
    <location>
        <begin position="1263"/>
        <end position="1303"/>
    </location>
</feature>
<feature type="compositionally biased region" description="Low complexity" evidence="1">
    <location>
        <begin position="1072"/>
        <end position="1082"/>
    </location>
</feature>
<feature type="compositionally biased region" description="Low complexity" evidence="1">
    <location>
        <begin position="891"/>
        <end position="901"/>
    </location>
</feature>
<dbReference type="GeneID" id="59379140"/>
<proteinExistence type="predicted"/>
<dbReference type="Proteomes" id="UP000623687">
    <property type="component" value="Unassembled WGS sequence"/>
</dbReference>
<feature type="region of interest" description="Disordered" evidence="1">
    <location>
        <begin position="975"/>
        <end position="1117"/>
    </location>
</feature>
<reference evidence="3" key="1">
    <citation type="submission" date="2019-07" db="EMBL/GenBank/DDBJ databases">
        <authorList>
            <person name="Palmer J.M."/>
        </authorList>
    </citation>
    <scope>NUCLEOTIDE SEQUENCE</scope>
    <source>
        <strain evidence="3">PC9</strain>
    </source>
</reference>
<dbReference type="PANTHER" id="PTHR28014:SF1">
    <property type="entry name" value="NEGATIVE REGULATOR OF RAS-CAMP PATHWAY"/>
    <property type="match status" value="1"/>
</dbReference>
<dbReference type="RefSeq" id="XP_036628216.1">
    <property type="nucleotide sequence ID" value="XM_036778827.1"/>
</dbReference>
<keyword evidence="4" id="KW-1185">Reference proteome</keyword>
<feature type="compositionally biased region" description="Basic and acidic residues" evidence="1">
    <location>
        <begin position="1481"/>
        <end position="1491"/>
    </location>
</feature>
<dbReference type="GO" id="GO:0000122">
    <property type="term" value="P:negative regulation of transcription by RNA polymerase II"/>
    <property type="evidence" value="ECO:0007669"/>
    <property type="project" value="TreeGrafter"/>
</dbReference>
<comment type="caution">
    <text evidence="3">The sequence shown here is derived from an EMBL/GenBank/DDBJ whole genome shotgun (WGS) entry which is preliminary data.</text>
</comment>
<feature type="compositionally biased region" description="Acidic residues" evidence="1">
    <location>
        <begin position="1014"/>
        <end position="1023"/>
    </location>
</feature>
<evidence type="ECO:0000259" key="2">
    <source>
        <dbReference type="Pfam" id="PF08550"/>
    </source>
</evidence>
<feature type="compositionally biased region" description="Acidic residues" evidence="1">
    <location>
        <begin position="1286"/>
        <end position="1298"/>
    </location>
</feature>
<dbReference type="OrthoDB" id="515401at2759"/>
<feature type="compositionally biased region" description="Polar residues" evidence="1">
    <location>
        <begin position="560"/>
        <end position="569"/>
    </location>
</feature>
<dbReference type="InterPro" id="IPR053043">
    <property type="entry name" value="Ras-cAMP_regulatory"/>
</dbReference>
<accession>A0A8H6ZNU1</accession>
<feature type="domain" description="Nitrogen regulatory protein areA GATA-like" evidence="2">
    <location>
        <begin position="26"/>
        <end position="53"/>
    </location>
</feature>
<feature type="compositionally biased region" description="Polar residues" evidence="1">
    <location>
        <begin position="1429"/>
        <end position="1446"/>
    </location>
</feature>
<dbReference type="Pfam" id="PF08550">
    <property type="entry name" value="GATA_AreA"/>
    <property type="match status" value="1"/>
</dbReference>
<feature type="region of interest" description="Disordered" evidence="1">
    <location>
        <begin position="845"/>
        <end position="962"/>
    </location>
</feature>
<feature type="region of interest" description="Disordered" evidence="1">
    <location>
        <begin position="1407"/>
        <end position="1491"/>
    </location>
</feature>
<feature type="compositionally biased region" description="Low complexity" evidence="1">
    <location>
        <begin position="139"/>
        <end position="157"/>
    </location>
</feature>
<feature type="compositionally biased region" description="Low complexity" evidence="1">
    <location>
        <begin position="768"/>
        <end position="786"/>
    </location>
</feature>
<feature type="region of interest" description="Disordered" evidence="1">
    <location>
        <begin position="139"/>
        <end position="171"/>
    </location>
</feature>
<dbReference type="GO" id="GO:0031930">
    <property type="term" value="P:mitochondria-nucleus signaling pathway"/>
    <property type="evidence" value="ECO:0007669"/>
    <property type="project" value="TreeGrafter"/>
</dbReference>
<feature type="region of interest" description="Disordered" evidence="1">
    <location>
        <begin position="191"/>
        <end position="292"/>
    </location>
</feature>
<evidence type="ECO:0000313" key="4">
    <source>
        <dbReference type="Proteomes" id="UP000623687"/>
    </source>
</evidence>
<feature type="compositionally biased region" description="Pro residues" evidence="1">
    <location>
        <begin position="204"/>
        <end position="216"/>
    </location>
</feature>
<dbReference type="GO" id="GO:0005737">
    <property type="term" value="C:cytoplasm"/>
    <property type="evidence" value="ECO:0007669"/>
    <property type="project" value="TreeGrafter"/>
</dbReference>
<feature type="region of interest" description="Disordered" evidence="1">
    <location>
        <begin position="70"/>
        <end position="104"/>
    </location>
</feature>